<sequence length="537" mass="58677">MAALQDILNQMTSTYNTTAVAIGVKSIHETDLLFEYTYTPPNKDKKGVQKVDLDTIFRLGSLTKVFPVLALLKLKDQGVSFDDPITKYVPELRTLRSQAREDNPIWAVEWDDVTLGALASHMAGIPSDYITDIAPFGDLSAYGYPKANSSNFLGCSGFFGMPGCNKTVFFEHFGQRPPAQVPFSPQAVYSNIAFPILSFAVEAITNQSFTEYVTNEIWKPTNMSRTSATKPDDDSQGFIPVNDVWWTADLGFEGPAGGYYSTINDLHRFGDAILQHKLLPAVQTRNWLKPVTATSSSGLLMGQPWEIFRATNITSDGRLIDLYTKTGDLINYHSQLVLIPDYDLVLTLLVAGPASPTEGSQTTMTLMMSRILQTLLPAIEAAGKAETAAAYAGTYSDKRTNSSLTLSLTEDDGPGIAITRYIIRGVDVPRTDPGSTLPPATPPVLDPPMRYRLYPASTGAEGETSWRAVGTRATAEEVGKQDGLFAWGMNSCITWAMMDRSTFEFGARDHFVFGVGGDGRVKGVEAVGYQVQLVKEC</sequence>
<gene>
    <name evidence="1" type="ORF">F5144DRAFT_497816</name>
</gene>
<accession>A0ACB7NYE0</accession>
<name>A0ACB7NYE0_9PEZI</name>
<proteinExistence type="predicted"/>
<organism evidence="1 2">
    <name type="scientific">Chaetomium tenue</name>
    <dbReference type="NCBI Taxonomy" id="1854479"/>
    <lineage>
        <taxon>Eukaryota</taxon>
        <taxon>Fungi</taxon>
        <taxon>Dikarya</taxon>
        <taxon>Ascomycota</taxon>
        <taxon>Pezizomycotina</taxon>
        <taxon>Sordariomycetes</taxon>
        <taxon>Sordariomycetidae</taxon>
        <taxon>Sordariales</taxon>
        <taxon>Chaetomiaceae</taxon>
        <taxon>Chaetomium</taxon>
    </lineage>
</organism>
<dbReference type="EMBL" id="JAGIZQ010000006">
    <property type="protein sequence ID" value="KAH6623277.1"/>
    <property type="molecule type" value="Genomic_DNA"/>
</dbReference>
<evidence type="ECO:0000313" key="1">
    <source>
        <dbReference type="EMBL" id="KAH6623277.1"/>
    </source>
</evidence>
<evidence type="ECO:0000313" key="2">
    <source>
        <dbReference type="Proteomes" id="UP000724584"/>
    </source>
</evidence>
<dbReference type="Proteomes" id="UP000724584">
    <property type="component" value="Unassembled WGS sequence"/>
</dbReference>
<keyword evidence="2" id="KW-1185">Reference proteome</keyword>
<reference evidence="1 2" key="1">
    <citation type="journal article" date="2021" name="Nat. Commun.">
        <title>Genetic determinants of endophytism in the Arabidopsis root mycobiome.</title>
        <authorList>
            <person name="Mesny F."/>
            <person name="Miyauchi S."/>
            <person name="Thiergart T."/>
            <person name="Pickel B."/>
            <person name="Atanasova L."/>
            <person name="Karlsson M."/>
            <person name="Huettel B."/>
            <person name="Barry K.W."/>
            <person name="Haridas S."/>
            <person name="Chen C."/>
            <person name="Bauer D."/>
            <person name="Andreopoulos W."/>
            <person name="Pangilinan J."/>
            <person name="LaButti K."/>
            <person name="Riley R."/>
            <person name="Lipzen A."/>
            <person name="Clum A."/>
            <person name="Drula E."/>
            <person name="Henrissat B."/>
            <person name="Kohler A."/>
            <person name="Grigoriev I.V."/>
            <person name="Martin F.M."/>
            <person name="Hacquard S."/>
        </authorList>
    </citation>
    <scope>NUCLEOTIDE SEQUENCE [LARGE SCALE GENOMIC DNA]</scope>
    <source>
        <strain evidence="1 2">MPI-SDFR-AT-0079</strain>
    </source>
</reference>
<comment type="caution">
    <text evidence="1">The sequence shown here is derived from an EMBL/GenBank/DDBJ whole genome shotgun (WGS) entry which is preliminary data.</text>
</comment>
<protein>
    <submittedName>
        <fullName evidence="1">Beta-lactamase/transpeptidase-like protein</fullName>
    </submittedName>
</protein>